<organism evidence="14">
    <name type="scientific">Archaeoglobus fulgidus</name>
    <dbReference type="NCBI Taxonomy" id="2234"/>
    <lineage>
        <taxon>Archaea</taxon>
        <taxon>Methanobacteriati</taxon>
        <taxon>Methanobacteriota</taxon>
        <taxon>Archaeoglobi</taxon>
        <taxon>Archaeoglobales</taxon>
        <taxon>Archaeoglobaceae</taxon>
        <taxon>Archaeoglobus</taxon>
    </lineage>
</organism>
<evidence type="ECO:0000256" key="6">
    <source>
        <dbReference type="ARBA" id="ARBA00022723"/>
    </source>
</evidence>
<dbReference type="GO" id="GO:0005829">
    <property type="term" value="C:cytosol"/>
    <property type="evidence" value="ECO:0007669"/>
    <property type="project" value="TreeGrafter"/>
</dbReference>
<dbReference type="InterPro" id="IPR036388">
    <property type="entry name" value="WH-like_DNA-bd_sf"/>
</dbReference>
<dbReference type="PANTHER" id="PTHR45852:SF1">
    <property type="entry name" value="SERINE_THREONINE-PROTEIN KINASE RIO2"/>
    <property type="match status" value="1"/>
</dbReference>
<keyword evidence="8 14" id="KW-0418">Kinase</keyword>
<evidence type="ECO:0000256" key="12">
    <source>
        <dbReference type="ARBA" id="ARBA00048679"/>
    </source>
</evidence>
<evidence type="ECO:0000256" key="11">
    <source>
        <dbReference type="ARBA" id="ARBA00047899"/>
    </source>
</evidence>
<evidence type="ECO:0000259" key="13">
    <source>
        <dbReference type="SMART" id="SM00090"/>
    </source>
</evidence>
<dbReference type="Gene3D" id="1.10.510.10">
    <property type="entry name" value="Transferase(Phosphotransferase) domain 1"/>
    <property type="match status" value="1"/>
</dbReference>
<dbReference type="EMBL" id="DSCQ01000001">
    <property type="protein sequence ID" value="HET20528.1"/>
    <property type="molecule type" value="Genomic_DNA"/>
</dbReference>
<keyword evidence="7" id="KW-0547">Nucleotide-binding</keyword>
<dbReference type="Gene3D" id="1.10.10.10">
    <property type="entry name" value="Winged helix-like DNA-binding domain superfamily/Winged helix DNA-binding domain"/>
    <property type="match status" value="1"/>
</dbReference>
<dbReference type="GO" id="GO:0030688">
    <property type="term" value="C:preribosome, small subunit precursor"/>
    <property type="evidence" value="ECO:0007669"/>
    <property type="project" value="TreeGrafter"/>
</dbReference>
<keyword evidence="6" id="KW-0479">Metal-binding</keyword>
<proteinExistence type="inferred from homology"/>
<comment type="catalytic activity">
    <reaction evidence="11">
        <text>L-threonyl-[protein] + ATP = O-phospho-L-threonyl-[protein] + ADP + H(+)</text>
        <dbReference type="Rhea" id="RHEA:46608"/>
        <dbReference type="Rhea" id="RHEA-COMP:11060"/>
        <dbReference type="Rhea" id="RHEA-COMP:11605"/>
        <dbReference type="ChEBI" id="CHEBI:15378"/>
        <dbReference type="ChEBI" id="CHEBI:30013"/>
        <dbReference type="ChEBI" id="CHEBI:30616"/>
        <dbReference type="ChEBI" id="CHEBI:61977"/>
        <dbReference type="ChEBI" id="CHEBI:456216"/>
        <dbReference type="EC" id="2.7.11.1"/>
    </reaction>
</comment>
<dbReference type="InterPro" id="IPR000687">
    <property type="entry name" value="RIO_kinase"/>
</dbReference>
<dbReference type="AlphaFoldDB" id="A0A7C2SJX2"/>
<gene>
    <name evidence="14" type="ORF">ENN70_00075</name>
</gene>
<dbReference type="GO" id="GO:0004674">
    <property type="term" value="F:protein serine/threonine kinase activity"/>
    <property type="evidence" value="ECO:0007669"/>
    <property type="project" value="UniProtKB-KW"/>
</dbReference>
<dbReference type="InterPro" id="IPR008266">
    <property type="entry name" value="Tyr_kinase_AS"/>
</dbReference>
<feature type="domain" description="RIO kinase" evidence="13">
    <location>
        <begin position="49"/>
        <end position="281"/>
    </location>
</feature>
<dbReference type="GO" id="GO:0005524">
    <property type="term" value="F:ATP binding"/>
    <property type="evidence" value="ECO:0007669"/>
    <property type="project" value="UniProtKB-KW"/>
</dbReference>
<keyword evidence="5" id="KW-0808">Transferase</keyword>
<comment type="similarity">
    <text evidence="2">Belongs to the protein kinase superfamily. RIO-type Ser/Thr kinase family.</text>
</comment>
<keyword evidence="9" id="KW-0067">ATP-binding</keyword>
<dbReference type="SMART" id="SM00090">
    <property type="entry name" value="RIO"/>
    <property type="match status" value="1"/>
</dbReference>
<evidence type="ECO:0000256" key="10">
    <source>
        <dbReference type="ARBA" id="ARBA00022842"/>
    </source>
</evidence>
<dbReference type="Pfam" id="PF01163">
    <property type="entry name" value="RIO1"/>
    <property type="match status" value="1"/>
</dbReference>
<dbReference type="EC" id="2.7.11.1" evidence="3"/>
<dbReference type="InterPro" id="IPR015285">
    <property type="entry name" value="RIO2_wHTH_N"/>
</dbReference>
<keyword evidence="10" id="KW-0460">Magnesium</keyword>
<dbReference type="PANTHER" id="PTHR45852">
    <property type="entry name" value="SER/THR-PROTEIN KINASE RIO2"/>
    <property type="match status" value="1"/>
</dbReference>
<evidence type="ECO:0000256" key="5">
    <source>
        <dbReference type="ARBA" id="ARBA00022679"/>
    </source>
</evidence>
<dbReference type="GO" id="GO:0030490">
    <property type="term" value="P:maturation of SSU-rRNA"/>
    <property type="evidence" value="ECO:0007669"/>
    <property type="project" value="TreeGrafter"/>
</dbReference>
<evidence type="ECO:0000313" key="14">
    <source>
        <dbReference type="EMBL" id="HET20528.1"/>
    </source>
</evidence>
<protein>
    <recommendedName>
        <fullName evidence="3">non-specific serine/threonine protein kinase</fullName>
        <ecNumber evidence="3">2.7.11.1</ecNumber>
    </recommendedName>
</protein>
<evidence type="ECO:0000256" key="8">
    <source>
        <dbReference type="ARBA" id="ARBA00022777"/>
    </source>
</evidence>
<name>A0A7C2SJX2_ARCFL</name>
<evidence type="ECO:0000256" key="3">
    <source>
        <dbReference type="ARBA" id="ARBA00012513"/>
    </source>
</evidence>
<evidence type="ECO:0000256" key="1">
    <source>
        <dbReference type="ARBA" id="ARBA00001946"/>
    </source>
</evidence>
<evidence type="ECO:0000256" key="7">
    <source>
        <dbReference type="ARBA" id="ARBA00022741"/>
    </source>
</evidence>
<evidence type="ECO:0000256" key="2">
    <source>
        <dbReference type="ARBA" id="ARBA00009196"/>
    </source>
</evidence>
<accession>A0A7C2SJX2</accession>
<reference evidence="14" key="1">
    <citation type="journal article" date="2020" name="mSystems">
        <title>Genome- and Community-Level Interaction Insights into Carbon Utilization and Element Cycling Functions of Hydrothermarchaeota in Hydrothermal Sediment.</title>
        <authorList>
            <person name="Zhou Z."/>
            <person name="Liu Y."/>
            <person name="Xu W."/>
            <person name="Pan J."/>
            <person name="Luo Z.H."/>
            <person name="Li M."/>
        </authorList>
    </citation>
    <scope>NUCLEOTIDE SEQUENCE [LARGE SCALE GENOMIC DNA]</scope>
    <source>
        <strain evidence="14">SpSt-12</strain>
    </source>
</reference>
<evidence type="ECO:0000256" key="9">
    <source>
        <dbReference type="ARBA" id="ARBA00022840"/>
    </source>
</evidence>
<comment type="caution">
    <text evidence="14">The sequence shown here is derived from an EMBL/GenBank/DDBJ whole genome shotgun (WGS) entry which is preliminary data.</text>
</comment>
<dbReference type="InterPro" id="IPR018934">
    <property type="entry name" value="RIO_dom"/>
</dbReference>
<dbReference type="InterPro" id="IPR011009">
    <property type="entry name" value="Kinase-like_dom_sf"/>
</dbReference>
<dbReference type="PROSITE" id="PS00109">
    <property type="entry name" value="PROTEIN_KINASE_TYR"/>
    <property type="match status" value="1"/>
</dbReference>
<dbReference type="Pfam" id="PF09202">
    <property type="entry name" value="Rio2_N"/>
    <property type="match status" value="1"/>
</dbReference>
<dbReference type="SUPFAM" id="SSF56112">
    <property type="entry name" value="Protein kinase-like (PK-like)"/>
    <property type="match status" value="1"/>
</dbReference>
<dbReference type="InterPro" id="IPR036390">
    <property type="entry name" value="WH_DNA-bd_sf"/>
</dbReference>
<comment type="catalytic activity">
    <reaction evidence="12">
        <text>L-seryl-[protein] + ATP = O-phospho-L-seryl-[protein] + ADP + H(+)</text>
        <dbReference type="Rhea" id="RHEA:17989"/>
        <dbReference type="Rhea" id="RHEA-COMP:9863"/>
        <dbReference type="Rhea" id="RHEA-COMP:11604"/>
        <dbReference type="ChEBI" id="CHEBI:15378"/>
        <dbReference type="ChEBI" id="CHEBI:29999"/>
        <dbReference type="ChEBI" id="CHEBI:30616"/>
        <dbReference type="ChEBI" id="CHEBI:83421"/>
        <dbReference type="ChEBI" id="CHEBI:456216"/>
        <dbReference type="EC" id="2.7.11.1"/>
    </reaction>
</comment>
<dbReference type="Gene3D" id="3.30.200.20">
    <property type="entry name" value="Phosphorylase Kinase, domain 1"/>
    <property type="match status" value="1"/>
</dbReference>
<evidence type="ECO:0000256" key="4">
    <source>
        <dbReference type="ARBA" id="ARBA00022527"/>
    </source>
</evidence>
<dbReference type="SUPFAM" id="SSF46785">
    <property type="entry name" value="Winged helix' DNA-binding domain"/>
    <property type="match status" value="1"/>
</dbReference>
<sequence length="282" mass="32899">MNLAEIYGEMGKHSWRILDAIFKNLWDYEYVPVQIIANHARIGEEKAKNILRHLSDLKVVQNRQRDYEGSTFTFLGLSLYSLHRLVRSGVVNAIGKLMGEGKESAVFNCYSEKYGECVIKFHKVGHTSFKKVKEKRDYGDLHFSVLAIRSARNEFRALQRLQRLAVPKVYAWEGNAVMMELIDAKELYKVKVENPEEVLEMILEEVAKFYRRGIIHGDLSQYNVLVSEEGIWIIDFPQSVEVGEEGWREILERDVTNILTYFNRTYRTEKDINTAIDRILQE</sequence>
<keyword evidence="4 14" id="KW-0723">Serine/threonine-protein kinase</keyword>
<comment type="cofactor">
    <cofactor evidence="1">
        <name>Mg(2+)</name>
        <dbReference type="ChEBI" id="CHEBI:18420"/>
    </cofactor>
</comment>
<dbReference type="GO" id="GO:0046872">
    <property type="term" value="F:metal ion binding"/>
    <property type="evidence" value="ECO:0007669"/>
    <property type="project" value="UniProtKB-KW"/>
</dbReference>